<evidence type="ECO:0000256" key="6">
    <source>
        <dbReference type="ARBA" id="ARBA00022842"/>
    </source>
</evidence>
<dbReference type="SUPFAM" id="SSF53098">
    <property type="entry name" value="Ribonuclease H-like"/>
    <property type="match status" value="1"/>
</dbReference>
<dbReference type="EMBL" id="RDQH01000332">
    <property type="protein sequence ID" value="RXH96393.1"/>
    <property type="molecule type" value="Genomic_DNA"/>
</dbReference>
<evidence type="ECO:0000256" key="2">
    <source>
        <dbReference type="ARBA" id="ARBA00022722"/>
    </source>
</evidence>
<name>A0A498JR80_MALDO</name>
<dbReference type="CDD" id="cd06127">
    <property type="entry name" value="DEDDh"/>
    <property type="match status" value="1"/>
</dbReference>
<dbReference type="Pfam" id="PF00929">
    <property type="entry name" value="RNase_T"/>
    <property type="match status" value="1"/>
</dbReference>
<reference evidence="9 10" key="1">
    <citation type="submission" date="2018-10" db="EMBL/GenBank/DDBJ databases">
        <title>A high-quality apple genome assembly.</title>
        <authorList>
            <person name="Hu J."/>
        </authorList>
    </citation>
    <scope>NUCLEOTIDE SEQUENCE [LARGE SCALE GENOMIC DNA]</scope>
    <source>
        <strain evidence="10">cv. HFTH1</strain>
        <tissue evidence="9">Young leaf</tissue>
    </source>
</reference>
<keyword evidence="3" id="KW-0479">Metal-binding</keyword>
<keyword evidence="10" id="KW-1185">Reference proteome</keyword>
<gene>
    <name evidence="9" type="ORF">DVH24_008897</name>
</gene>
<dbReference type="Gene3D" id="3.30.420.10">
    <property type="entry name" value="Ribonuclease H-like superfamily/Ribonuclease H"/>
    <property type="match status" value="1"/>
</dbReference>
<evidence type="ECO:0000256" key="4">
    <source>
        <dbReference type="ARBA" id="ARBA00022801"/>
    </source>
</evidence>
<dbReference type="PANTHER" id="PTHR30231:SF4">
    <property type="entry name" value="PROTEIN NEN2"/>
    <property type="match status" value="1"/>
</dbReference>
<dbReference type="GO" id="GO:0008408">
    <property type="term" value="F:3'-5' exonuclease activity"/>
    <property type="evidence" value="ECO:0007669"/>
    <property type="project" value="TreeGrafter"/>
</dbReference>
<organism evidence="9 10">
    <name type="scientific">Malus domestica</name>
    <name type="common">Apple</name>
    <name type="synonym">Pyrus malus</name>
    <dbReference type="NCBI Taxonomy" id="3750"/>
    <lineage>
        <taxon>Eukaryota</taxon>
        <taxon>Viridiplantae</taxon>
        <taxon>Streptophyta</taxon>
        <taxon>Embryophyta</taxon>
        <taxon>Tracheophyta</taxon>
        <taxon>Spermatophyta</taxon>
        <taxon>Magnoliopsida</taxon>
        <taxon>eudicotyledons</taxon>
        <taxon>Gunneridae</taxon>
        <taxon>Pentapetalae</taxon>
        <taxon>rosids</taxon>
        <taxon>fabids</taxon>
        <taxon>Rosales</taxon>
        <taxon>Rosaceae</taxon>
        <taxon>Amygdaloideae</taxon>
        <taxon>Maleae</taxon>
        <taxon>Malus</taxon>
    </lineage>
</organism>
<dbReference type="GO" id="GO:0003676">
    <property type="term" value="F:nucleic acid binding"/>
    <property type="evidence" value="ECO:0007669"/>
    <property type="project" value="InterPro"/>
</dbReference>
<evidence type="ECO:0000256" key="1">
    <source>
        <dbReference type="ARBA" id="ARBA00001946"/>
    </source>
</evidence>
<dbReference type="InterPro" id="IPR012337">
    <property type="entry name" value="RNaseH-like_sf"/>
</dbReference>
<feature type="domain" description="Exonuclease" evidence="8">
    <location>
        <begin position="10"/>
        <end position="184"/>
    </location>
</feature>
<evidence type="ECO:0000313" key="10">
    <source>
        <dbReference type="Proteomes" id="UP000290289"/>
    </source>
</evidence>
<comment type="cofactor">
    <cofactor evidence="1">
        <name>Mg(2+)</name>
        <dbReference type="ChEBI" id="CHEBI:18420"/>
    </cofactor>
</comment>
<dbReference type="Proteomes" id="UP000290289">
    <property type="component" value="Chromosome 6"/>
</dbReference>
<dbReference type="AlphaFoldDB" id="A0A498JR80"/>
<feature type="region of interest" description="Disordered" evidence="7">
    <location>
        <begin position="223"/>
        <end position="244"/>
    </location>
</feature>
<dbReference type="PANTHER" id="PTHR30231">
    <property type="entry name" value="DNA POLYMERASE III SUBUNIT EPSILON"/>
    <property type="match status" value="1"/>
</dbReference>
<dbReference type="STRING" id="3750.A0A498JR80"/>
<keyword evidence="6" id="KW-0460">Magnesium</keyword>
<feature type="region of interest" description="Disordered" evidence="7">
    <location>
        <begin position="519"/>
        <end position="590"/>
    </location>
</feature>
<dbReference type="InterPro" id="IPR013520">
    <property type="entry name" value="Ribonucl_H"/>
</dbReference>
<evidence type="ECO:0000256" key="3">
    <source>
        <dbReference type="ARBA" id="ARBA00022723"/>
    </source>
</evidence>
<feature type="compositionally biased region" description="Low complexity" evidence="7">
    <location>
        <begin position="531"/>
        <end position="542"/>
    </location>
</feature>
<feature type="compositionally biased region" description="Polar residues" evidence="7">
    <location>
        <begin position="223"/>
        <end position="238"/>
    </location>
</feature>
<dbReference type="InterPro" id="IPR036397">
    <property type="entry name" value="RNaseH_sf"/>
</dbReference>
<dbReference type="GO" id="GO:0046872">
    <property type="term" value="F:metal ion binding"/>
    <property type="evidence" value="ECO:0007669"/>
    <property type="project" value="UniProtKB-KW"/>
</dbReference>
<keyword evidence="4" id="KW-0378">Hydrolase</keyword>
<accession>A0A498JR80</accession>
<evidence type="ECO:0000256" key="7">
    <source>
        <dbReference type="SAM" id="MobiDB-lite"/>
    </source>
</evidence>
<protein>
    <recommendedName>
        <fullName evidence="8">Exonuclease domain-containing protein</fullName>
    </recommendedName>
</protein>
<comment type="caution">
    <text evidence="9">The sequence shown here is derived from an EMBL/GenBank/DDBJ whole genome shotgun (WGS) entry which is preliminary data.</text>
</comment>
<evidence type="ECO:0000259" key="8">
    <source>
        <dbReference type="SMART" id="SM00479"/>
    </source>
</evidence>
<dbReference type="FunFam" id="3.30.420.10:FF:000040">
    <property type="entry name" value="Exonuclease family protein"/>
    <property type="match status" value="1"/>
</dbReference>
<feature type="compositionally biased region" description="Polar residues" evidence="7">
    <location>
        <begin position="581"/>
        <end position="590"/>
    </location>
</feature>
<sequence length="590" mass="65578">MASRSEDRFEIAFFDVETTVPTRPRQGFAILEFGSILVCPRKLVELDSYSTLVRPADLSAINSLSVRCNGITRDAVVAAPSFQDIADKVYDILHGRIWAGHNILRFDCARIREAFTQIGRPAPEPKGTIDSLALLTQRFGRRAGNMKMATLATYFGLGQQKHRSLDDVRMNLEVLKYCATVLFLESSLPDIFTENSWVSPNAITRSRSDGKSSAEGARINMNTQHENGQMLSSTNQRTGENHPIISLRDNNTEEVSNLVELSTARPDPFDMGPLGDVVMKEFNQPDITLREIPVEESIESSPPAALGSSNGTVEFLQPDEVSIPSICASLVPLYRGSQRIKLLHKDVTLQICCRHMKLRFGINGKYFDHAGRPRLNIVGYASPSLCKVLDACDGIAQKLSMDSGSSSEWRRAVFRNEGFYNCPTVRLHIPTAVCGDIAIYATEIYQKEPSGTEQRLVFTKFDSSELSTLFKPGTFMDAFFSLDPYDYQQRAGISGDNVAEHSRMEEKHQALGYQVVDDPQVQGSGEEGDDLPSSTSVDLDSLSLERSRSPPGSMKLQRQKNFEEDQSSQLRLHPRREIQHDVSSLPGQAA</sequence>
<keyword evidence="2" id="KW-0540">Nuclease</keyword>
<evidence type="ECO:0000256" key="5">
    <source>
        <dbReference type="ARBA" id="ARBA00022839"/>
    </source>
</evidence>
<dbReference type="SMART" id="SM00479">
    <property type="entry name" value="EXOIII"/>
    <property type="match status" value="1"/>
</dbReference>
<keyword evidence="5" id="KW-0269">Exonuclease</keyword>
<evidence type="ECO:0000313" key="9">
    <source>
        <dbReference type="EMBL" id="RXH96393.1"/>
    </source>
</evidence>
<proteinExistence type="predicted"/>